<gene>
    <name evidence="3" type="primary">surA</name>
    <name evidence="3" type="ORF">LDC_0377</name>
</gene>
<dbReference type="EMBL" id="ADZX01000121">
    <property type="protein sequence ID" value="EFK97570.1"/>
    <property type="molecule type" value="Genomic_DNA"/>
</dbReference>
<dbReference type="SUPFAM" id="SSF109998">
    <property type="entry name" value="Triger factor/SurA peptide-binding domain-like"/>
    <property type="match status" value="1"/>
</dbReference>
<evidence type="ECO:0000313" key="3">
    <source>
        <dbReference type="EMBL" id="EFK97570.1"/>
    </source>
</evidence>
<keyword evidence="3" id="KW-0413">Isomerase</keyword>
<sequence length="315" mass="34976">MAGIAMLLFAAPASSRVIDGVVALVNGEPVTYSEVRDEVAGGLGMPVGDADVFLREQTDTAAVLRWINELVEAVLVRTELKKKGHAVSEKEIDRTIASIRKANRVDDAQFTELLAKDGLTLPMFRNRIRLQLERGALIRERKFKEVTVTDDEVRDYFRESRERFLVGAEVRVEALFFPLPADAAGEDMAIRARFAARQATGAVRQGRPLSDGLEAARSLFPDVRLVSGEFVPAEDLLPEMQKEIGRLLSGERSEPFSAGEGLYIVRVLERRGGKEREFAEVKASLKEELADRRSEKALVDILVELKKSASIDVRL</sequence>
<evidence type="ECO:0000259" key="2">
    <source>
        <dbReference type="Pfam" id="PF13145"/>
    </source>
</evidence>
<dbReference type="InterPro" id="IPR027304">
    <property type="entry name" value="Trigger_fact/SurA_dom_sf"/>
</dbReference>
<dbReference type="Gene3D" id="3.10.50.40">
    <property type="match status" value="1"/>
</dbReference>
<feature type="domain" description="PpiC" evidence="2">
    <location>
        <begin position="148"/>
        <end position="282"/>
    </location>
</feature>
<dbReference type="PANTHER" id="PTHR47637:SF1">
    <property type="entry name" value="CHAPERONE SURA"/>
    <property type="match status" value="1"/>
</dbReference>
<comment type="caution">
    <text evidence="3">The sequence shown here is derived from an EMBL/GenBank/DDBJ whole genome shotgun (WGS) entry which is preliminary data.</text>
</comment>
<dbReference type="AlphaFoldDB" id="D9PFT4"/>
<accession>D9PFT4</accession>
<reference evidence="3" key="2">
    <citation type="journal article" date="2011" name="Microb. Ecol.">
        <title>Taxonomic and Functional Metagenomic Profiling of the Microbial Community in the Anoxic Sediment of a Sub-saline Shallow Lake (Laguna de Carrizo, Central Spain).</title>
        <authorList>
            <person name="Ferrer M."/>
            <person name="Guazzaroni M.E."/>
            <person name="Richter M."/>
            <person name="Garcia-Salamanca A."/>
            <person name="Yarza P."/>
            <person name="Suarez-Suarez A."/>
            <person name="Solano J."/>
            <person name="Alcaide M."/>
            <person name="van Dillewijn P."/>
            <person name="Molina-Henares M.A."/>
            <person name="Lopez-Cortes N."/>
            <person name="Al-Ramahi Y."/>
            <person name="Guerrero C."/>
            <person name="Acosta A."/>
            <person name="de Eugenio L.I."/>
            <person name="Martinez V."/>
            <person name="Marques S."/>
            <person name="Rojo F."/>
            <person name="Santero E."/>
            <person name="Genilloud O."/>
            <person name="Perez-Perez J."/>
            <person name="Rossello-Mora R."/>
            <person name="Ramos J.L."/>
        </authorList>
    </citation>
    <scope>NUCLEOTIDE SEQUENCE</scope>
</reference>
<dbReference type="Pfam" id="PF13624">
    <property type="entry name" value="SurA_N_3"/>
    <property type="match status" value="1"/>
</dbReference>
<proteinExistence type="predicted"/>
<dbReference type="PANTHER" id="PTHR47637">
    <property type="entry name" value="CHAPERONE SURA"/>
    <property type="match status" value="1"/>
</dbReference>
<evidence type="ECO:0000256" key="1">
    <source>
        <dbReference type="ARBA" id="ARBA00022729"/>
    </source>
</evidence>
<protein>
    <submittedName>
        <fullName evidence="3">Chaperone surA</fullName>
        <ecNumber evidence="3">5.2.1.8</ecNumber>
    </submittedName>
</protein>
<dbReference type="InterPro" id="IPR046357">
    <property type="entry name" value="PPIase_dom_sf"/>
</dbReference>
<reference evidence="3" key="1">
    <citation type="submission" date="2010-07" db="EMBL/GenBank/DDBJ databases">
        <authorList>
            <consortium name="CONSOLIDER consortium CSD2007-00005"/>
            <person name="Guazzaroni M.-E."/>
            <person name="Richter M."/>
            <person name="Garcia-Salamanca A."/>
            <person name="Yarza P."/>
            <person name="Ferrer M."/>
        </authorList>
    </citation>
    <scope>NUCLEOTIDE SEQUENCE</scope>
</reference>
<dbReference type="Gene3D" id="1.10.4030.10">
    <property type="entry name" value="Porin chaperone SurA, peptide-binding domain"/>
    <property type="match status" value="1"/>
</dbReference>
<dbReference type="GO" id="GO:0003755">
    <property type="term" value="F:peptidyl-prolyl cis-trans isomerase activity"/>
    <property type="evidence" value="ECO:0007669"/>
    <property type="project" value="UniProtKB-EC"/>
</dbReference>
<name>D9PFT4_9ZZZZ</name>
<dbReference type="InterPro" id="IPR000297">
    <property type="entry name" value="PPIase_PpiC"/>
</dbReference>
<dbReference type="Pfam" id="PF13145">
    <property type="entry name" value="Rotamase_2"/>
    <property type="match status" value="1"/>
</dbReference>
<organism evidence="3">
    <name type="scientific">sediment metagenome</name>
    <dbReference type="NCBI Taxonomy" id="749907"/>
    <lineage>
        <taxon>unclassified sequences</taxon>
        <taxon>metagenomes</taxon>
        <taxon>ecological metagenomes</taxon>
    </lineage>
</organism>
<dbReference type="EC" id="5.2.1.8" evidence="3"/>
<keyword evidence="1" id="KW-0732">Signal</keyword>
<dbReference type="InterPro" id="IPR050280">
    <property type="entry name" value="OMP_Chaperone_SurA"/>
</dbReference>